<feature type="transmembrane region" description="Helical" evidence="7">
    <location>
        <begin position="126"/>
        <end position="148"/>
    </location>
</feature>
<dbReference type="PANTHER" id="PTHR42709">
    <property type="entry name" value="ALKALINE PHOSPHATASE LIKE PROTEIN"/>
    <property type="match status" value="1"/>
</dbReference>
<keyword evidence="5 7" id="KW-1133">Transmembrane helix</keyword>
<proteinExistence type="inferred from homology"/>
<accession>A0ABP7AS48</accession>
<dbReference type="EMBL" id="BAABAB010000049">
    <property type="protein sequence ID" value="GAA3638809.1"/>
    <property type="molecule type" value="Genomic_DNA"/>
</dbReference>
<evidence type="ECO:0000256" key="4">
    <source>
        <dbReference type="ARBA" id="ARBA00022692"/>
    </source>
</evidence>
<gene>
    <name evidence="9" type="ORF">GCM10022236_46560</name>
</gene>
<feature type="transmembrane region" description="Helical" evidence="7">
    <location>
        <begin position="7"/>
        <end position="26"/>
    </location>
</feature>
<comment type="similarity">
    <text evidence="2">Belongs to the DedA family.</text>
</comment>
<dbReference type="InterPro" id="IPR032816">
    <property type="entry name" value="VTT_dom"/>
</dbReference>
<evidence type="ECO:0000256" key="3">
    <source>
        <dbReference type="ARBA" id="ARBA00022475"/>
    </source>
</evidence>
<evidence type="ECO:0000256" key="5">
    <source>
        <dbReference type="ARBA" id="ARBA00022989"/>
    </source>
</evidence>
<feature type="transmembrane region" description="Helical" evidence="7">
    <location>
        <begin position="62"/>
        <end position="82"/>
    </location>
</feature>
<keyword evidence="3" id="KW-1003">Cell membrane</keyword>
<evidence type="ECO:0000256" key="6">
    <source>
        <dbReference type="ARBA" id="ARBA00023136"/>
    </source>
</evidence>
<evidence type="ECO:0000256" key="7">
    <source>
        <dbReference type="SAM" id="Phobius"/>
    </source>
</evidence>
<keyword evidence="4 7" id="KW-0812">Transmembrane</keyword>
<dbReference type="PANTHER" id="PTHR42709:SF6">
    <property type="entry name" value="UNDECAPRENYL PHOSPHATE TRANSPORTER A"/>
    <property type="match status" value="1"/>
</dbReference>
<evidence type="ECO:0000256" key="1">
    <source>
        <dbReference type="ARBA" id="ARBA00004651"/>
    </source>
</evidence>
<reference evidence="10" key="1">
    <citation type="journal article" date="2019" name="Int. J. Syst. Evol. Microbiol.">
        <title>The Global Catalogue of Microorganisms (GCM) 10K type strain sequencing project: providing services to taxonomists for standard genome sequencing and annotation.</title>
        <authorList>
            <consortium name="The Broad Institute Genomics Platform"/>
            <consortium name="The Broad Institute Genome Sequencing Center for Infectious Disease"/>
            <person name="Wu L."/>
            <person name="Ma J."/>
        </authorList>
    </citation>
    <scope>NUCLEOTIDE SEQUENCE [LARGE SCALE GENOMIC DNA]</scope>
    <source>
        <strain evidence="10">JCM 16929</strain>
    </source>
</reference>
<keyword evidence="10" id="KW-1185">Reference proteome</keyword>
<evidence type="ECO:0000313" key="10">
    <source>
        <dbReference type="Proteomes" id="UP001501490"/>
    </source>
</evidence>
<keyword evidence="6 7" id="KW-0472">Membrane</keyword>
<comment type="caution">
    <text evidence="9">The sequence shown here is derived from an EMBL/GenBank/DDBJ whole genome shotgun (WGS) entry which is preliminary data.</text>
</comment>
<dbReference type="Pfam" id="PF09335">
    <property type="entry name" value="VTT_dom"/>
    <property type="match status" value="1"/>
</dbReference>
<feature type="domain" description="VTT" evidence="8">
    <location>
        <begin position="9"/>
        <end position="113"/>
    </location>
</feature>
<comment type="subcellular location">
    <subcellularLocation>
        <location evidence="1">Cell membrane</location>
        <topology evidence="1">Multi-pass membrane protein</topology>
    </subcellularLocation>
</comment>
<organism evidence="9 10">
    <name type="scientific">Microlunatus ginsengisoli</name>
    <dbReference type="NCBI Taxonomy" id="363863"/>
    <lineage>
        <taxon>Bacteria</taxon>
        <taxon>Bacillati</taxon>
        <taxon>Actinomycetota</taxon>
        <taxon>Actinomycetes</taxon>
        <taxon>Propionibacteriales</taxon>
        <taxon>Propionibacteriaceae</taxon>
        <taxon>Microlunatus</taxon>
    </lineage>
</organism>
<dbReference type="Proteomes" id="UP001501490">
    <property type="component" value="Unassembled WGS sequence"/>
</dbReference>
<protein>
    <submittedName>
        <fullName evidence="9">VTT domain-containing protein</fullName>
    </submittedName>
</protein>
<evidence type="ECO:0000259" key="8">
    <source>
        <dbReference type="Pfam" id="PF09335"/>
    </source>
</evidence>
<evidence type="ECO:0000313" key="9">
    <source>
        <dbReference type="EMBL" id="GAA3638809.1"/>
    </source>
</evidence>
<sequence length="164" mass="17755">MSMIEGLPFPVAFGILFVIVMLRANATYWLGRGAETGAERTRLAKMLASPKFRRAQDVVARWGAPIVTVSFLTVGVQTLINLAAGVARMPLRRYLPAVTLGSIIWALLYATVGFVTLAAWLKLYALSPIATIAGTALLLAALAGFIWWQLRHRSAARGTATVSR</sequence>
<feature type="transmembrane region" description="Helical" evidence="7">
    <location>
        <begin position="94"/>
        <end position="120"/>
    </location>
</feature>
<evidence type="ECO:0000256" key="2">
    <source>
        <dbReference type="ARBA" id="ARBA00010792"/>
    </source>
</evidence>
<dbReference type="InterPro" id="IPR051311">
    <property type="entry name" value="DedA_domain"/>
</dbReference>
<name>A0ABP7AS48_9ACTN</name>